<dbReference type="EMBL" id="NILC01000021">
    <property type="protein sequence ID" value="TWL28831.1"/>
    <property type="molecule type" value="Genomic_DNA"/>
</dbReference>
<name>A0A8B5YE81_BACLI</name>
<evidence type="ECO:0000313" key="1">
    <source>
        <dbReference type="EMBL" id="TWL28831.1"/>
    </source>
</evidence>
<protein>
    <submittedName>
        <fullName evidence="1">Uncharacterized protein</fullName>
    </submittedName>
</protein>
<comment type="caution">
    <text evidence="1">The sequence shown here is derived from an EMBL/GenBank/DDBJ whole genome shotgun (WGS) entry which is preliminary data.</text>
</comment>
<organism evidence="1 2">
    <name type="scientific">Bacillus licheniformis</name>
    <dbReference type="NCBI Taxonomy" id="1402"/>
    <lineage>
        <taxon>Bacteria</taxon>
        <taxon>Bacillati</taxon>
        <taxon>Bacillota</taxon>
        <taxon>Bacilli</taxon>
        <taxon>Bacillales</taxon>
        <taxon>Bacillaceae</taxon>
        <taxon>Bacillus</taxon>
    </lineage>
</organism>
<accession>A0A8B5YE81</accession>
<sequence>MAIAIKKSQGRHPSAFYLIFFGSSASRSPDNGQNHDD</sequence>
<dbReference type="Proteomes" id="UP000435910">
    <property type="component" value="Unassembled WGS sequence"/>
</dbReference>
<gene>
    <name evidence="1" type="ORF">CHCC16736_3433</name>
</gene>
<proteinExistence type="predicted"/>
<evidence type="ECO:0000313" key="2">
    <source>
        <dbReference type="Proteomes" id="UP000435910"/>
    </source>
</evidence>
<dbReference type="AlphaFoldDB" id="A0A8B5YE81"/>
<reference evidence="1 2" key="1">
    <citation type="submission" date="2019-06" db="EMBL/GenBank/DDBJ databases">
        <title>Genome sequence analysis of &gt;100 Bacillus licheniformis strains suggests intrinsic resistance to this species.</title>
        <authorList>
            <person name="Wels M."/>
            <person name="Siezen R.J."/>
            <person name="Johansen E."/>
            <person name="Stuer-Lauridsen B."/>
            <person name="Bjerre K."/>
            <person name="Nielsen B.K.K."/>
        </authorList>
    </citation>
    <scope>NUCLEOTIDE SEQUENCE [LARGE SCALE GENOMIC DNA]</scope>
    <source>
        <strain evidence="1 2">BAC-16736</strain>
    </source>
</reference>